<comment type="caution">
    <text evidence="3">The sequence shown here is derived from an EMBL/GenBank/DDBJ whole genome shotgun (WGS) entry which is preliminary data.</text>
</comment>
<dbReference type="AlphaFoldDB" id="A0A4Q9DP21"/>
<keyword evidence="3" id="KW-0223">Dioxygenase</keyword>
<dbReference type="Gene3D" id="2.60.120.10">
    <property type="entry name" value="Jelly Rolls"/>
    <property type="match status" value="1"/>
</dbReference>
<dbReference type="EMBL" id="SIRE01000011">
    <property type="protein sequence ID" value="TBL77811.1"/>
    <property type="molecule type" value="Genomic_DNA"/>
</dbReference>
<dbReference type="Pfam" id="PF05995">
    <property type="entry name" value="CDO_I"/>
    <property type="match status" value="1"/>
</dbReference>
<dbReference type="GO" id="GO:0016702">
    <property type="term" value="F:oxidoreductase activity, acting on single donors with incorporation of molecular oxygen, incorporation of two atoms of oxygen"/>
    <property type="evidence" value="ECO:0007669"/>
    <property type="project" value="InterPro"/>
</dbReference>
<evidence type="ECO:0000313" key="3">
    <source>
        <dbReference type="EMBL" id="TBL77811.1"/>
    </source>
</evidence>
<evidence type="ECO:0000256" key="1">
    <source>
        <dbReference type="ARBA" id="ARBA00006622"/>
    </source>
</evidence>
<keyword evidence="4" id="KW-1185">Reference proteome</keyword>
<dbReference type="SUPFAM" id="SSF51182">
    <property type="entry name" value="RmlC-like cupins"/>
    <property type="match status" value="1"/>
</dbReference>
<dbReference type="InterPro" id="IPR014710">
    <property type="entry name" value="RmlC-like_jellyroll"/>
</dbReference>
<sequence>MEAYLMIRNALNGIKSPTIQELKWTIANLGLTIGQMEAYVEQPSNLPYGRTALFKNDDVEAVLIHLPGHAETAIHDHGSSAGCGIVLSGEMENIFYKLDAYRYPVEVLKQTVGEQQVFIAPKGQIHKMRNTHQNRLVTFHIYTPVMVGVSTYKPYEQVLDFVI</sequence>
<dbReference type="OrthoDB" id="7059163at2"/>
<dbReference type="Proteomes" id="UP000293142">
    <property type="component" value="Unassembled WGS sequence"/>
</dbReference>
<dbReference type="RefSeq" id="WP_131014542.1">
    <property type="nucleotide sequence ID" value="NZ_SIRE01000011.1"/>
</dbReference>
<gene>
    <name evidence="3" type="ORF">EYB31_16870</name>
</gene>
<dbReference type="CDD" id="cd10548">
    <property type="entry name" value="cupin_CDO"/>
    <property type="match status" value="1"/>
</dbReference>
<dbReference type="GO" id="GO:0005506">
    <property type="term" value="F:iron ion binding"/>
    <property type="evidence" value="ECO:0007669"/>
    <property type="project" value="InterPro"/>
</dbReference>
<dbReference type="InterPro" id="IPR011051">
    <property type="entry name" value="RmlC_Cupin_sf"/>
</dbReference>
<proteinExistence type="inferred from homology"/>
<evidence type="ECO:0000256" key="2">
    <source>
        <dbReference type="PIRSR" id="PIRSR610300-51"/>
    </source>
</evidence>
<feature type="binding site" evidence="2">
    <location>
        <position position="75"/>
    </location>
    <ligand>
        <name>Fe cation</name>
        <dbReference type="ChEBI" id="CHEBI:24875"/>
        <note>catalytic</note>
    </ligand>
</feature>
<feature type="binding site" evidence="2">
    <location>
        <position position="77"/>
    </location>
    <ligand>
        <name>Fe cation</name>
        <dbReference type="ChEBI" id="CHEBI:24875"/>
        <note>catalytic</note>
    </ligand>
</feature>
<reference evidence="3 4" key="1">
    <citation type="submission" date="2019-02" db="EMBL/GenBank/DDBJ databases">
        <title>Paenibacillus sp. nov., isolated from surface-sterilized tissue of Thalictrum simplex L.</title>
        <authorList>
            <person name="Tuo L."/>
        </authorList>
    </citation>
    <scope>NUCLEOTIDE SEQUENCE [LARGE SCALE GENOMIC DNA]</scope>
    <source>
        <strain evidence="3 4">N2SHLJ1</strain>
    </source>
</reference>
<keyword evidence="2" id="KW-0408">Iron</keyword>
<accession>A0A4Q9DP21</accession>
<protein>
    <submittedName>
        <fullName evidence="3">Cysteine dioxygenase</fullName>
    </submittedName>
</protein>
<feature type="binding site" evidence="2">
    <location>
        <position position="126"/>
    </location>
    <ligand>
        <name>Fe cation</name>
        <dbReference type="ChEBI" id="CHEBI:24875"/>
        <note>catalytic</note>
    </ligand>
</feature>
<keyword evidence="2" id="KW-0479">Metal-binding</keyword>
<keyword evidence="3" id="KW-0560">Oxidoreductase</keyword>
<name>A0A4Q9DP21_9BACL</name>
<dbReference type="InterPro" id="IPR010300">
    <property type="entry name" value="CDO_1"/>
</dbReference>
<organism evidence="3 4">
    <name type="scientific">Paenibacillus thalictri</name>
    <dbReference type="NCBI Taxonomy" id="2527873"/>
    <lineage>
        <taxon>Bacteria</taxon>
        <taxon>Bacillati</taxon>
        <taxon>Bacillota</taxon>
        <taxon>Bacilli</taxon>
        <taxon>Bacillales</taxon>
        <taxon>Paenibacillaceae</taxon>
        <taxon>Paenibacillus</taxon>
    </lineage>
</organism>
<comment type="similarity">
    <text evidence="1">Belongs to the cysteine dioxygenase family.</text>
</comment>
<evidence type="ECO:0000313" key="4">
    <source>
        <dbReference type="Proteomes" id="UP000293142"/>
    </source>
</evidence>